<dbReference type="GO" id="GO:0008168">
    <property type="term" value="F:methyltransferase activity"/>
    <property type="evidence" value="ECO:0007669"/>
    <property type="project" value="UniProtKB-KW"/>
</dbReference>
<sequence>MKKQLERIRKAYDECIERYNGGIDSFVSVPQEFKESPEFSALIEGGRHCNMGNPDIRKFLNPHPGMKFLDAGCGAGLVSYKLYEWPSTYHGIDISPATIELMQAFLERQNIKTCGLKVADLSSLPFSDDFFDIGACIGVLEYHGLPYVNLAVAELHRVCKSGSRFVLDIPNQNHEHYSTMIQLEEYLSRPHVPFTRGEFEKKLASYFKIADIDDTKIMIKYYLNA</sequence>
<feature type="domain" description="Methyltransferase" evidence="1">
    <location>
        <begin position="63"/>
        <end position="178"/>
    </location>
</feature>
<protein>
    <submittedName>
        <fullName evidence="2">Methyltransferase domain-containing protein</fullName>
    </submittedName>
</protein>
<dbReference type="PANTHER" id="PTHR44068">
    <property type="entry name" value="ZGC:194242"/>
    <property type="match status" value="1"/>
</dbReference>
<dbReference type="InterPro" id="IPR050447">
    <property type="entry name" value="Erg6_SMT_methyltransf"/>
</dbReference>
<comment type="caution">
    <text evidence="2">The sequence shown here is derived from an EMBL/GenBank/DDBJ whole genome shotgun (WGS) entry which is preliminary data.</text>
</comment>
<dbReference type="AlphaFoldDB" id="A0A9D5QCJ4"/>
<dbReference type="InterPro" id="IPR029063">
    <property type="entry name" value="SAM-dependent_MTases_sf"/>
</dbReference>
<proteinExistence type="predicted"/>
<dbReference type="Pfam" id="PF13847">
    <property type="entry name" value="Methyltransf_31"/>
    <property type="match status" value="1"/>
</dbReference>
<dbReference type="Gene3D" id="3.40.50.150">
    <property type="entry name" value="Vaccinia Virus protein VP39"/>
    <property type="match status" value="1"/>
</dbReference>
<keyword evidence="2" id="KW-0808">Transferase</keyword>
<evidence type="ECO:0000313" key="3">
    <source>
        <dbReference type="Proteomes" id="UP000630660"/>
    </source>
</evidence>
<dbReference type="CDD" id="cd02440">
    <property type="entry name" value="AdoMet_MTases"/>
    <property type="match status" value="1"/>
</dbReference>
<keyword evidence="2" id="KW-0489">Methyltransferase</keyword>
<evidence type="ECO:0000313" key="2">
    <source>
        <dbReference type="EMBL" id="MBD3364619.1"/>
    </source>
</evidence>
<organism evidence="2 3">
    <name type="scientific">candidate division WOR-3 bacterium</name>
    <dbReference type="NCBI Taxonomy" id="2052148"/>
    <lineage>
        <taxon>Bacteria</taxon>
        <taxon>Bacteria division WOR-3</taxon>
    </lineage>
</organism>
<dbReference type="SUPFAM" id="SSF53335">
    <property type="entry name" value="S-adenosyl-L-methionine-dependent methyltransferases"/>
    <property type="match status" value="1"/>
</dbReference>
<dbReference type="InterPro" id="IPR025714">
    <property type="entry name" value="Methyltranfer_dom"/>
</dbReference>
<name>A0A9D5QCJ4_UNCW3</name>
<dbReference type="PANTHER" id="PTHR44068:SF11">
    <property type="entry name" value="GERANYL DIPHOSPHATE 2-C-METHYLTRANSFERASE"/>
    <property type="match status" value="1"/>
</dbReference>
<accession>A0A9D5QCJ4</accession>
<gene>
    <name evidence="2" type="ORF">GF359_05335</name>
</gene>
<reference evidence="2" key="1">
    <citation type="submission" date="2019-11" db="EMBL/GenBank/DDBJ databases">
        <title>Microbial mats filling the niche in hypersaline microbial mats.</title>
        <authorList>
            <person name="Wong H.L."/>
            <person name="Macleod F.I."/>
            <person name="White R.A. III"/>
            <person name="Burns B.P."/>
        </authorList>
    </citation>
    <scope>NUCLEOTIDE SEQUENCE</scope>
    <source>
        <strain evidence="2">Bin_327</strain>
    </source>
</reference>
<dbReference type="GO" id="GO:0032259">
    <property type="term" value="P:methylation"/>
    <property type="evidence" value="ECO:0007669"/>
    <property type="project" value="UniProtKB-KW"/>
</dbReference>
<evidence type="ECO:0000259" key="1">
    <source>
        <dbReference type="Pfam" id="PF13847"/>
    </source>
</evidence>
<dbReference type="EMBL" id="WJKJ01000169">
    <property type="protein sequence ID" value="MBD3364619.1"/>
    <property type="molecule type" value="Genomic_DNA"/>
</dbReference>
<dbReference type="Proteomes" id="UP000630660">
    <property type="component" value="Unassembled WGS sequence"/>
</dbReference>